<evidence type="ECO:0000256" key="1">
    <source>
        <dbReference type="SAM" id="MobiDB-lite"/>
    </source>
</evidence>
<feature type="region of interest" description="Disordered" evidence="1">
    <location>
        <begin position="160"/>
        <end position="259"/>
    </location>
</feature>
<keyword evidence="3" id="KW-1185">Reference proteome</keyword>
<feature type="compositionally biased region" description="Basic and acidic residues" evidence="1">
    <location>
        <begin position="160"/>
        <end position="174"/>
    </location>
</feature>
<name>A0A8S4BK25_9TELE</name>
<dbReference type="PANTHER" id="PTHR45749:SF35">
    <property type="entry name" value="AC-LIKE TRANSPOSASE-RELATED"/>
    <property type="match status" value="1"/>
</dbReference>
<dbReference type="OrthoDB" id="1750591at2759"/>
<evidence type="ECO:0000313" key="2">
    <source>
        <dbReference type="EMBL" id="CAG5996470.1"/>
    </source>
</evidence>
<accession>A0A8S4BK25</accession>
<reference evidence="2" key="1">
    <citation type="submission" date="2021-05" db="EMBL/GenBank/DDBJ databases">
        <authorList>
            <person name="Tigano A."/>
        </authorList>
    </citation>
    <scope>NUCLEOTIDE SEQUENCE</scope>
</reference>
<evidence type="ECO:0000313" key="3">
    <source>
        <dbReference type="Proteomes" id="UP000677803"/>
    </source>
</evidence>
<dbReference type="PANTHER" id="PTHR45749">
    <property type="match status" value="1"/>
</dbReference>
<dbReference type="Proteomes" id="UP000677803">
    <property type="component" value="Unassembled WGS sequence"/>
</dbReference>
<feature type="compositionally biased region" description="Acidic residues" evidence="1">
    <location>
        <begin position="187"/>
        <end position="234"/>
    </location>
</feature>
<protein>
    <submittedName>
        <fullName evidence="2">(Atlantic silverside) hypothetical protein</fullName>
    </submittedName>
</protein>
<comment type="caution">
    <text evidence="2">The sequence shown here is derived from an EMBL/GenBank/DDBJ whole genome shotgun (WGS) entry which is preliminary data.</text>
</comment>
<feature type="compositionally biased region" description="Basic and acidic residues" evidence="1">
    <location>
        <begin position="235"/>
        <end position="244"/>
    </location>
</feature>
<dbReference type="AlphaFoldDB" id="A0A8S4BK25"/>
<gene>
    <name evidence="2" type="ORF">MMEN_LOCUS17980</name>
</gene>
<proteinExistence type="predicted"/>
<organism evidence="2 3">
    <name type="scientific">Menidia menidia</name>
    <name type="common">Atlantic silverside</name>
    <dbReference type="NCBI Taxonomy" id="238744"/>
    <lineage>
        <taxon>Eukaryota</taxon>
        <taxon>Metazoa</taxon>
        <taxon>Chordata</taxon>
        <taxon>Craniata</taxon>
        <taxon>Vertebrata</taxon>
        <taxon>Euteleostomi</taxon>
        <taxon>Actinopterygii</taxon>
        <taxon>Neopterygii</taxon>
        <taxon>Teleostei</taxon>
        <taxon>Neoteleostei</taxon>
        <taxon>Acanthomorphata</taxon>
        <taxon>Ovalentaria</taxon>
        <taxon>Atherinomorphae</taxon>
        <taxon>Atheriniformes</taxon>
        <taxon>Atherinopsidae</taxon>
        <taxon>Menidiinae</taxon>
        <taxon>Menidia</taxon>
    </lineage>
</organism>
<feature type="non-terminal residue" evidence="2">
    <location>
        <position position="451"/>
    </location>
</feature>
<sequence length="451" mass="51552">MKIKNRRRERRGNWNREVRRRERRNWNGEVRRTERRTWNREAQRRGLGQDEKKKKNTVNESFLGLSAVKDTTGKGLRYTDRLLDNLGLVLANCRGQSYENGSNMRGIHKRVQRLCSSPANNLYGDSVESGEDGWIEVGPLPPPQEVQLLVSLFNREECRSQKKREEGELEQRGEEEGEEELERRGEEEGEEDLEQVGEEEGEEELEQGGEEEGEEDLEQVGEEGGEEELEQGGEEEGRRNWNREVRRRGGGTGTDEKKKNTINESFVGFSAVKDTTGKGIRLIDRLLDNLGLELANCRGQSYENGSNMRGIHKRVQALIHQRCPEALFIPGCILYTIFSPSVKRWDILTEFFYITLKPLSGTSWEAKLDSVKAECFQLGGILDTLEKPEDMAKSLSFLFFILRRLLAGISLCASWFGPALRSGGLGWCLFRASDSPLSIFWTSVTLRKEKK</sequence>
<dbReference type="EMBL" id="CAJRST010037111">
    <property type="protein sequence ID" value="CAG5996470.1"/>
    <property type="molecule type" value="Genomic_DNA"/>
</dbReference>